<dbReference type="STRING" id="1423792.FD09_GL000162"/>
<name>A0A0R1N9X7_9LACO</name>
<dbReference type="GO" id="GO:1901135">
    <property type="term" value="P:carbohydrate derivative metabolic process"/>
    <property type="evidence" value="ECO:0007669"/>
    <property type="project" value="InterPro"/>
</dbReference>
<gene>
    <name evidence="6" type="ORF">FD09_GL000162</name>
</gene>
<protein>
    <recommendedName>
        <fullName evidence="8">Transcriptional regulator</fullName>
    </recommendedName>
</protein>
<reference evidence="6 7" key="1">
    <citation type="journal article" date="2015" name="Genome Announc.">
        <title>Expanding the biotechnology potential of lactobacilli through comparative genomics of 213 strains and associated genera.</title>
        <authorList>
            <person name="Sun Z."/>
            <person name="Harris H.M."/>
            <person name="McCann A."/>
            <person name="Guo C."/>
            <person name="Argimon S."/>
            <person name="Zhang W."/>
            <person name="Yang X."/>
            <person name="Jeffery I.B."/>
            <person name="Cooney J.C."/>
            <person name="Kagawa T.F."/>
            <person name="Liu W."/>
            <person name="Song Y."/>
            <person name="Salvetti E."/>
            <person name="Wrobel A."/>
            <person name="Rasinkangas P."/>
            <person name="Parkhill J."/>
            <person name="Rea M.C."/>
            <person name="O'Sullivan O."/>
            <person name="Ritari J."/>
            <person name="Douillard F.P."/>
            <person name="Paul Ross R."/>
            <person name="Yang R."/>
            <person name="Briner A.E."/>
            <person name="Felis G.E."/>
            <person name="de Vos W.M."/>
            <person name="Barrangou R."/>
            <person name="Klaenhammer T.R."/>
            <person name="Caufield P.W."/>
            <person name="Cui Y."/>
            <person name="Zhang H."/>
            <person name="O'Toole P.W."/>
        </authorList>
    </citation>
    <scope>NUCLEOTIDE SEQUENCE [LARGE SCALE GENOMIC DNA]</scope>
    <source>
        <strain evidence="6 7">DSM 12744</strain>
    </source>
</reference>
<accession>A0A0R1N9X7</accession>
<dbReference type="GO" id="GO:0003677">
    <property type="term" value="F:DNA binding"/>
    <property type="evidence" value="ECO:0007669"/>
    <property type="project" value="UniProtKB-KW"/>
</dbReference>
<dbReference type="PANTHER" id="PTHR30514:SF1">
    <property type="entry name" value="HTH-TYPE TRANSCRIPTIONAL REGULATOR HEXR-RELATED"/>
    <property type="match status" value="1"/>
</dbReference>
<evidence type="ECO:0000256" key="1">
    <source>
        <dbReference type="ARBA" id="ARBA00023015"/>
    </source>
</evidence>
<proteinExistence type="predicted"/>
<dbReference type="SUPFAM" id="SSF53697">
    <property type="entry name" value="SIS domain"/>
    <property type="match status" value="1"/>
</dbReference>
<organism evidence="6 7">
    <name type="scientific">Schleiferilactobacillus perolens DSM 12744</name>
    <dbReference type="NCBI Taxonomy" id="1423792"/>
    <lineage>
        <taxon>Bacteria</taxon>
        <taxon>Bacillati</taxon>
        <taxon>Bacillota</taxon>
        <taxon>Bacilli</taxon>
        <taxon>Lactobacillales</taxon>
        <taxon>Lactobacillaceae</taxon>
        <taxon>Schleiferilactobacillus</taxon>
    </lineage>
</organism>
<evidence type="ECO:0000256" key="2">
    <source>
        <dbReference type="ARBA" id="ARBA00023125"/>
    </source>
</evidence>
<evidence type="ECO:0008006" key="8">
    <source>
        <dbReference type="Google" id="ProtNLM"/>
    </source>
</evidence>
<dbReference type="RefSeq" id="WP_235812179.1">
    <property type="nucleotide sequence ID" value="NZ_AZEC01000001.1"/>
</dbReference>
<keyword evidence="2" id="KW-0238">DNA-binding</keyword>
<dbReference type="Pfam" id="PF01418">
    <property type="entry name" value="HTH_6"/>
    <property type="match status" value="1"/>
</dbReference>
<dbReference type="Gene3D" id="3.40.50.10490">
    <property type="entry name" value="Glucose-6-phosphate isomerase like protein, domain 1"/>
    <property type="match status" value="1"/>
</dbReference>
<dbReference type="GO" id="GO:0003700">
    <property type="term" value="F:DNA-binding transcription factor activity"/>
    <property type="evidence" value="ECO:0007669"/>
    <property type="project" value="InterPro"/>
</dbReference>
<dbReference type="PROSITE" id="PS51071">
    <property type="entry name" value="HTH_RPIR"/>
    <property type="match status" value="1"/>
</dbReference>
<dbReference type="PROSITE" id="PS51464">
    <property type="entry name" value="SIS"/>
    <property type="match status" value="1"/>
</dbReference>
<keyword evidence="1" id="KW-0805">Transcription regulation</keyword>
<evidence type="ECO:0000259" key="5">
    <source>
        <dbReference type="PROSITE" id="PS51464"/>
    </source>
</evidence>
<sequence length="249" mass="28247">MKVAELVNHNYARLTANDQYVWQYVSNHRTEVVNMTLAELAKKSNVSKSSILRFTQKISFRGFSEFKYALKNEETTQSLEAAPVKKFGTIINATLDTLMTHDFSGTIRLMVRSRKVFLYGTGNLQRLMAQEMRRLFLADNVTLFVVEGVDEIKALTRTLTSEDLVFLISLHGESDNAISFAQSLRTNGIPFVSITSYIDNEIAKLANESIFVNTGEIEISENHTLEVADGFFLLASILFLRYCEFTNQK</sequence>
<dbReference type="AlphaFoldDB" id="A0A0R1N9X7"/>
<dbReference type="CDD" id="cd05013">
    <property type="entry name" value="SIS_RpiR"/>
    <property type="match status" value="1"/>
</dbReference>
<dbReference type="PANTHER" id="PTHR30514">
    <property type="entry name" value="GLUCOKINASE"/>
    <property type="match status" value="1"/>
</dbReference>
<dbReference type="InterPro" id="IPR036388">
    <property type="entry name" value="WH-like_DNA-bd_sf"/>
</dbReference>
<dbReference type="PATRIC" id="fig|1423792.3.peg.165"/>
<feature type="domain" description="HTH rpiR-type" evidence="4">
    <location>
        <begin position="1"/>
        <end position="77"/>
    </location>
</feature>
<feature type="domain" description="SIS" evidence="5">
    <location>
        <begin position="106"/>
        <end position="244"/>
    </location>
</feature>
<evidence type="ECO:0000256" key="3">
    <source>
        <dbReference type="ARBA" id="ARBA00023163"/>
    </source>
</evidence>
<dbReference type="InterPro" id="IPR009057">
    <property type="entry name" value="Homeodomain-like_sf"/>
</dbReference>
<dbReference type="InterPro" id="IPR000281">
    <property type="entry name" value="HTH_RpiR"/>
</dbReference>
<dbReference type="InterPro" id="IPR035472">
    <property type="entry name" value="RpiR-like_SIS"/>
</dbReference>
<dbReference type="Gene3D" id="1.10.10.10">
    <property type="entry name" value="Winged helix-like DNA-binding domain superfamily/Winged helix DNA-binding domain"/>
    <property type="match status" value="1"/>
</dbReference>
<dbReference type="Proteomes" id="UP000051330">
    <property type="component" value="Unassembled WGS sequence"/>
</dbReference>
<dbReference type="GO" id="GO:0097367">
    <property type="term" value="F:carbohydrate derivative binding"/>
    <property type="evidence" value="ECO:0007669"/>
    <property type="project" value="InterPro"/>
</dbReference>
<evidence type="ECO:0000259" key="4">
    <source>
        <dbReference type="PROSITE" id="PS51071"/>
    </source>
</evidence>
<keyword evidence="7" id="KW-1185">Reference proteome</keyword>
<dbReference type="EMBL" id="AZEC01000001">
    <property type="protein sequence ID" value="KRL14514.1"/>
    <property type="molecule type" value="Genomic_DNA"/>
</dbReference>
<dbReference type="Pfam" id="PF01380">
    <property type="entry name" value="SIS"/>
    <property type="match status" value="1"/>
</dbReference>
<dbReference type="SUPFAM" id="SSF46689">
    <property type="entry name" value="Homeodomain-like"/>
    <property type="match status" value="1"/>
</dbReference>
<dbReference type="InterPro" id="IPR046348">
    <property type="entry name" value="SIS_dom_sf"/>
</dbReference>
<evidence type="ECO:0000313" key="7">
    <source>
        <dbReference type="Proteomes" id="UP000051330"/>
    </source>
</evidence>
<dbReference type="InterPro" id="IPR001347">
    <property type="entry name" value="SIS_dom"/>
</dbReference>
<dbReference type="InterPro" id="IPR047640">
    <property type="entry name" value="RpiR-like"/>
</dbReference>
<comment type="caution">
    <text evidence="6">The sequence shown here is derived from an EMBL/GenBank/DDBJ whole genome shotgun (WGS) entry which is preliminary data.</text>
</comment>
<keyword evidence="3" id="KW-0804">Transcription</keyword>
<evidence type="ECO:0000313" key="6">
    <source>
        <dbReference type="EMBL" id="KRL14514.1"/>
    </source>
</evidence>